<keyword evidence="5" id="KW-1185">Reference proteome</keyword>
<evidence type="ECO:0000259" key="2">
    <source>
        <dbReference type="Pfam" id="PF00535"/>
    </source>
</evidence>
<feature type="domain" description="Glycosyltransferase 2-like" evidence="2">
    <location>
        <begin position="16"/>
        <end position="119"/>
    </location>
</feature>
<protein>
    <submittedName>
        <fullName evidence="4">DUF2062 domain-containing protein</fullName>
    </submittedName>
</protein>
<keyword evidence="1" id="KW-0812">Transmembrane</keyword>
<dbReference type="InterPro" id="IPR029044">
    <property type="entry name" value="Nucleotide-diphossugar_trans"/>
</dbReference>
<dbReference type="CDD" id="cd04179">
    <property type="entry name" value="DPM_DPG-synthase_like"/>
    <property type="match status" value="1"/>
</dbReference>
<evidence type="ECO:0000256" key="1">
    <source>
        <dbReference type="SAM" id="Phobius"/>
    </source>
</evidence>
<feature type="transmembrane region" description="Helical" evidence="1">
    <location>
        <begin position="362"/>
        <end position="385"/>
    </location>
</feature>
<keyword evidence="1" id="KW-0472">Membrane</keyword>
<sequence>MDLSLVTSKMQQLQCCVVVATYNNEKTLAQVLDGILVYTNAVILVNDGSQDGTSEILQHYPQITQIQLPRNKGKGYALKKGFKKAVSLGFAYAITLDTDGQHFPEDIPLFVAALEASETPEVLIIGDRNMNTADVLARSAKGNRVSGYWVRSVTGLTLNDTQSGFRLYPIKAMQKIVFFWSTRKFEFETEAIVKSHWRGIKIVNIPIQILYPKDRVSHFRPFMDIARIVVLIIWFLIVRGLYIIPRDFLRNLKKKGFKRFFVEDFLKNGDSPKKKALSIALGVFLGLSPLWGFHTVIVIFLAILLKLNKVIAFAFSNISLPPFIPFVLLMSIRTGDLVLGKNSSLSMEELKDFNAIQQLESYFVGSIVLSVSCAVIFGLLGYLLLKIAQPKNIVAHG</sequence>
<feature type="transmembrane region" description="Helical" evidence="1">
    <location>
        <begin position="276"/>
        <end position="303"/>
    </location>
</feature>
<dbReference type="PANTHER" id="PTHR10859">
    <property type="entry name" value="GLYCOSYL TRANSFERASE"/>
    <property type="match status" value="1"/>
</dbReference>
<evidence type="ECO:0000313" key="4">
    <source>
        <dbReference type="EMBL" id="MFC7357931.1"/>
    </source>
</evidence>
<dbReference type="PANTHER" id="PTHR10859:SF91">
    <property type="entry name" value="DOLICHYL-PHOSPHATE BETA-GLUCOSYLTRANSFERASE"/>
    <property type="match status" value="1"/>
</dbReference>
<accession>A0ABW2MSQ0</accession>
<dbReference type="InterPro" id="IPR018639">
    <property type="entry name" value="DUF2062"/>
</dbReference>
<dbReference type="RefSeq" id="WP_380217804.1">
    <property type="nucleotide sequence ID" value="NZ_JBHTBN010000004.1"/>
</dbReference>
<gene>
    <name evidence="4" type="ORF">ACFQO1_09550</name>
</gene>
<dbReference type="SUPFAM" id="SSF53448">
    <property type="entry name" value="Nucleotide-diphospho-sugar transferases"/>
    <property type="match status" value="1"/>
</dbReference>
<dbReference type="Pfam" id="PF00535">
    <property type="entry name" value="Glycos_transf_2"/>
    <property type="match status" value="1"/>
</dbReference>
<name>A0ABW2MSQ0_9FLAO</name>
<dbReference type="InterPro" id="IPR001173">
    <property type="entry name" value="Glyco_trans_2-like"/>
</dbReference>
<reference evidence="5" key="1">
    <citation type="journal article" date="2019" name="Int. J. Syst. Evol. Microbiol.">
        <title>The Global Catalogue of Microorganisms (GCM) 10K type strain sequencing project: providing services to taxonomists for standard genome sequencing and annotation.</title>
        <authorList>
            <consortium name="The Broad Institute Genomics Platform"/>
            <consortium name="The Broad Institute Genome Sequencing Center for Infectious Disease"/>
            <person name="Wu L."/>
            <person name="Ma J."/>
        </authorList>
    </citation>
    <scope>NUCLEOTIDE SEQUENCE [LARGE SCALE GENOMIC DNA]</scope>
    <source>
        <strain evidence="5">CGMCC 1.16306</strain>
    </source>
</reference>
<feature type="transmembrane region" description="Helical" evidence="1">
    <location>
        <begin position="310"/>
        <end position="332"/>
    </location>
</feature>
<organism evidence="4 5">
    <name type="scientific">Jejudonia soesokkakensis</name>
    <dbReference type="NCBI Taxonomy" id="1323432"/>
    <lineage>
        <taxon>Bacteria</taxon>
        <taxon>Pseudomonadati</taxon>
        <taxon>Bacteroidota</taxon>
        <taxon>Flavobacteriia</taxon>
        <taxon>Flavobacteriales</taxon>
        <taxon>Flavobacteriaceae</taxon>
        <taxon>Jejudonia</taxon>
    </lineage>
</organism>
<dbReference type="Pfam" id="PF09835">
    <property type="entry name" value="DUF2062"/>
    <property type="match status" value="1"/>
</dbReference>
<keyword evidence="1" id="KW-1133">Transmembrane helix</keyword>
<proteinExistence type="predicted"/>
<evidence type="ECO:0000313" key="5">
    <source>
        <dbReference type="Proteomes" id="UP001596415"/>
    </source>
</evidence>
<dbReference type="Gene3D" id="3.90.550.10">
    <property type="entry name" value="Spore Coat Polysaccharide Biosynthesis Protein SpsA, Chain A"/>
    <property type="match status" value="1"/>
</dbReference>
<evidence type="ECO:0000259" key="3">
    <source>
        <dbReference type="Pfam" id="PF09835"/>
    </source>
</evidence>
<comment type="caution">
    <text evidence="4">The sequence shown here is derived from an EMBL/GenBank/DDBJ whole genome shotgun (WGS) entry which is preliminary data.</text>
</comment>
<dbReference type="Proteomes" id="UP001596415">
    <property type="component" value="Unassembled WGS sequence"/>
</dbReference>
<dbReference type="EMBL" id="JBHTBN010000004">
    <property type="protein sequence ID" value="MFC7357931.1"/>
    <property type="molecule type" value="Genomic_DNA"/>
</dbReference>
<feature type="transmembrane region" description="Helical" evidence="1">
    <location>
        <begin position="225"/>
        <end position="244"/>
    </location>
</feature>
<feature type="domain" description="DUF2062" evidence="3">
    <location>
        <begin position="261"/>
        <end position="388"/>
    </location>
</feature>